<comment type="similarity">
    <text evidence="10">Belongs to the LpxH family.</text>
</comment>
<keyword evidence="9 10" id="KW-0464">Manganese</keyword>
<dbReference type="PANTHER" id="PTHR34990:SF1">
    <property type="entry name" value="UDP-2,3-DIACYLGLUCOSAMINE HYDROLASE"/>
    <property type="match status" value="1"/>
</dbReference>
<dbReference type="GO" id="GO:0030145">
    <property type="term" value="F:manganese ion binding"/>
    <property type="evidence" value="ECO:0007669"/>
    <property type="project" value="UniProtKB-UniRule"/>
</dbReference>
<dbReference type="HAMAP" id="MF_00575">
    <property type="entry name" value="LpxH"/>
    <property type="match status" value="1"/>
</dbReference>
<evidence type="ECO:0000313" key="13">
    <source>
        <dbReference type="Proteomes" id="UP000700248"/>
    </source>
</evidence>
<feature type="binding site" evidence="10">
    <location>
        <position position="213"/>
    </location>
    <ligand>
        <name>Mn(2+)</name>
        <dbReference type="ChEBI" id="CHEBI:29035"/>
        <label>2</label>
    </ligand>
</feature>
<comment type="catalytic activity">
    <reaction evidence="10">
        <text>UDP-2-N,3-O-bis[(3R)-3-hydroxytetradecanoyl]-alpha-D-glucosamine + H2O = 2-N,3-O-bis[(3R)-3-hydroxytetradecanoyl]-alpha-D-glucosaminyl 1-phosphate + UMP + 2 H(+)</text>
        <dbReference type="Rhea" id="RHEA:25213"/>
        <dbReference type="ChEBI" id="CHEBI:15377"/>
        <dbReference type="ChEBI" id="CHEBI:15378"/>
        <dbReference type="ChEBI" id="CHEBI:57865"/>
        <dbReference type="ChEBI" id="CHEBI:57957"/>
        <dbReference type="ChEBI" id="CHEBI:78847"/>
        <dbReference type="EC" id="3.6.1.54"/>
    </reaction>
</comment>
<comment type="cofactor">
    <cofactor evidence="10">
        <name>Mn(2+)</name>
        <dbReference type="ChEBI" id="CHEBI:29035"/>
    </cofactor>
    <text evidence="10">Binds 2 Mn(2+) ions per subunit in a binuclear metal center.</text>
</comment>
<dbReference type="PANTHER" id="PTHR34990">
    <property type="entry name" value="UDP-2,3-DIACYLGLUCOSAMINE HYDROLASE-RELATED"/>
    <property type="match status" value="1"/>
</dbReference>
<comment type="subcellular location">
    <subcellularLocation>
        <location evidence="10">Cell inner membrane</location>
        <topology evidence="10">Peripheral membrane protein</topology>
        <orientation evidence="10">Cytoplasmic side</orientation>
    </subcellularLocation>
</comment>
<proteinExistence type="inferred from homology"/>
<evidence type="ECO:0000256" key="1">
    <source>
        <dbReference type="ARBA" id="ARBA00022475"/>
    </source>
</evidence>
<keyword evidence="8 10" id="KW-0472">Membrane</keyword>
<evidence type="ECO:0000256" key="8">
    <source>
        <dbReference type="ARBA" id="ARBA00023136"/>
    </source>
</evidence>
<evidence type="ECO:0000259" key="11">
    <source>
        <dbReference type="Pfam" id="PF00149"/>
    </source>
</evidence>
<evidence type="ECO:0000313" key="12">
    <source>
        <dbReference type="EMBL" id="HJH24439.1"/>
    </source>
</evidence>
<accession>A0A9D3ABP9</accession>
<evidence type="ECO:0000256" key="6">
    <source>
        <dbReference type="ARBA" id="ARBA00022801"/>
    </source>
</evidence>
<feature type="binding site" evidence="10">
    <location>
        <position position="132"/>
    </location>
    <ligand>
        <name>Mn(2+)</name>
        <dbReference type="ChEBI" id="CHEBI:29035"/>
        <label>2</label>
    </ligand>
</feature>
<comment type="function">
    <text evidence="10">Hydrolyzes the pyrophosphate bond of UDP-2,3-diacylglucosamine to yield 2,3-diacylglucosamine 1-phosphate (lipid X) and UMP by catalyzing the attack of water at the alpha-P atom. Involved in the biosynthesis of lipid A, a phosphorylated glycolipid that anchors the lipopolysaccharide to the outer membrane of the cell.</text>
</comment>
<comment type="pathway">
    <text evidence="10">Glycolipid biosynthesis; lipid IV(A) biosynthesis; lipid IV(A) from (3R)-3-hydroxytetradecanoyl-[acyl-carrier-protein] and UDP-N-acetyl-alpha-D-glucosamine: step 4/6.</text>
</comment>
<dbReference type="AlphaFoldDB" id="A0A9D3ABP9"/>
<dbReference type="InterPro" id="IPR029052">
    <property type="entry name" value="Metallo-depent_PP-like"/>
</dbReference>
<dbReference type="GO" id="GO:0008758">
    <property type="term" value="F:UDP-2,3-diacylglucosamine hydrolase activity"/>
    <property type="evidence" value="ECO:0007669"/>
    <property type="project" value="UniProtKB-UniRule"/>
</dbReference>
<dbReference type="GO" id="GO:0019897">
    <property type="term" value="C:extrinsic component of plasma membrane"/>
    <property type="evidence" value="ECO:0007669"/>
    <property type="project" value="UniProtKB-UniRule"/>
</dbReference>
<dbReference type="NCBIfam" id="TIGR01854">
    <property type="entry name" value="lipid_A_lpxH"/>
    <property type="match status" value="1"/>
</dbReference>
<keyword evidence="4 10" id="KW-0441">Lipid A biosynthesis</keyword>
<keyword evidence="5 10" id="KW-0479">Metal-binding</keyword>
<dbReference type="Gene3D" id="3.60.21.10">
    <property type="match status" value="1"/>
</dbReference>
<dbReference type="EMBL" id="DYTQ01000090">
    <property type="protein sequence ID" value="HJH24439.1"/>
    <property type="molecule type" value="Genomic_DNA"/>
</dbReference>
<dbReference type="GO" id="GO:0005737">
    <property type="term" value="C:cytoplasm"/>
    <property type="evidence" value="ECO:0007669"/>
    <property type="project" value="InterPro"/>
</dbReference>
<dbReference type="GO" id="GO:0009245">
    <property type="term" value="P:lipid A biosynthetic process"/>
    <property type="evidence" value="ECO:0007669"/>
    <property type="project" value="UniProtKB-UniRule"/>
</dbReference>
<feature type="binding site" evidence="10">
    <location>
        <position position="215"/>
    </location>
    <ligand>
        <name>Mn(2+)</name>
        <dbReference type="ChEBI" id="CHEBI:29035"/>
        <label>1</label>
    </ligand>
</feature>
<feature type="binding site" evidence="10">
    <location>
        <position position="182"/>
    </location>
    <ligand>
        <name>substrate</name>
    </ligand>
</feature>
<reference evidence="12" key="2">
    <citation type="submission" date="2021-09" db="EMBL/GenBank/DDBJ databases">
        <authorList>
            <person name="Gilroy R."/>
        </authorList>
    </citation>
    <scope>NUCLEOTIDE SEQUENCE</scope>
    <source>
        <strain evidence="12">CHK175-13533</strain>
    </source>
</reference>
<feature type="binding site" evidence="10">
    <location>
        <position position="57"/>
    </location>
    <ligand>
        <name>Mn(2+)</name>
        <dbReference type="ChEBI" id="CHEBI:29035"/>
        <label>1</label>
    </ligand>
</feature>
<dbReference type="NCBIfam" id="NF003743">
    <property type="entry name" value="PRK05340.1"/>
    <property type="match status" value="1"/>
</dbReference>
<dbReference type="CDD" id="cd07398">
    <property type="entry name" value="MPP_YbbF-LpxH"/>
    <property type="match status" value="1"/>
</dbReference>
<keyword evidence="6 10" id="KW-0378">Hydrolase</keyword>
<keyword evidence="3 10" id="KW-0997">Cell inner membrane</keyword>
<feature type="binding site" evidence="10">
    <location>
        <position position="213"/>
    </location>
    <ligand>
        <name>substrate</name>
    </ligand>
</feature>
<keyword evidence="2 10" id="KW-0444">Lipid biosynthesis</keyword>
<protein>
    <recommendedName>
        <fullName evidence="10">UDP-2,3-diacylglucosamine hydrolase</fullName>
        <ecNumber evidence="10">3.6.1.54</ecNumber>
    </recommendedName>
    <alternativeName>
        <fullName evidence="10">UDP-2,3-diacylglucosamine diphosphatase</fullName>
    </alternativeName>
</protein>
<dbReference type="Pfam" id="PF00149">
    <property type="entry name" value="Metallophos"/>
    <property type="match status" value="1"/>
</dbReference>
<dbReference type="SUPFAM" id="SSF56300">
    <property type="entry name" value="Metallo-dependent phosphatases"/>
    <property type="match status" value="1"/>
</dbReference>
<evidence type="ECO:0000256" key="4">
    <source>
        <dbReference type="ARBA" id="ARBA00022556"/>
    </source>
</evidence>
<keyword evidence="1 10" id="KW-1003">Cell membrane</keyword>
<name>A0A9D3ABP9_9BURK</name>
<evidence type="ECO:0000256" key="9">
    <source>
        <dbReference type="ARBA" id="ARBA00023211"/>
    </source>
</evidence>
<evidence type="ECO:0000256" key="5">
    <source>
        <dbReference type="ARBA" id="ARBA00022723"/>
    </source>
</evidence>
<dbReference type="RefSeq" id="WP_188372589.1">
    <property type="nucleotide sequence ID" value="NZ_BMCQ01000001.1"/>
</dbReference>
<feature type="binding site" evidence="10">
    <location>
        <position position="97"/>
    </location>
    <ligand>
        <name>Mn(2+)</name>
        <dbReference type="ChEBI" id="CHEBI:29035"/>
        <label>2</label>
    </ligand>
</feature>
<dbReference type="InterPro" id="IPR004843">
    <property type="entry name" value="Calcineurin-like_PHP"/>
</dbReference>
<dbReference type="Proteomes" id="UP000700248">
    <property type="component" value="Unassembled WGS sequence"/>
</dbReference>
<feature type="binding site" evidence="10">
    <location>
        <position position="26"/>
    </location>
    <ligand>
        <name>Mn(2+)</name>
        <dbReference type="ChEBI" id="CHEBI:29035"/>
        <label>1</label>
    </ligand>
</feature>
<feature type="binding site" evidence="10">
    <location>
        <position position="24"/>
    </location>
    <ligand>
        <name>Mn(2+)</name>
        <dbReference type="ChEBI" id="CHEBI:29035"/>
        <label>1</label>
    </ligand>
</feature>
<feature type="binding site" evidence="10">
    <location>
        <position position="178"/>
    </location>
    <ligand>
        <name>substrate</name>
    </ligand>
</feature>
<feature type="binding site" evidence="10">
    <location>
        <position position="140"/>
    </location>
    <ligand>
        <name>substrate</name>
    </ligand>
</feature>
<gene>
    <name evidence="10" type="primary">lpxH</name>
    <name evidence="12" type="ORF">K8U84_07795</name>
</gene>
<dbReference type="EC" id="3.6.1.54" evidence="10"/>
<comment type="caution">
    <text evidence="10">Lacks conserved residue(s) required for the propagation of feature annotation.</text>
</comment>
<feature type="binding site" evidence="10">
    <location>
        <begin position="97"/>
        <end position="98"/>
    </location>
    <ligand>
        <name>substrate</name>
    </ligand>
</feature>
<organism evidence="12 13">
    <name type="scientific">Paenalcaligenes hominis</name>
    <dbReference type="NCBI Taxonomy" id="643674"/>
    <lineage>
        <taxon>Bacteria</taxon>
        <taxon>Pseudomonadati</taxon>
        <taxon>Pseudomonadota</taxon>
        <taxon>Betaproteobacteria</taxon>
        <taxon>Burkholderiales</taxon>
        <taxon>Alcaligenaceae</taxon>
        <taxon>Paenalcaligenes</taxon>
    </lineage>
</organism>
<feature type="domain" description="Calcineurin-like phosphoesterase" evidence="11">
    <location>
        <begin position="19"/>
        <end position="217"/>
    </location>
</feature>
<dbReference type="InterPro" id="IPR010138">
    <property type="entry name" value="UDP-diacylglucosamine_Hdrlase"/>
</dbReference>
<evidence type="ECO:0000256" key="2">
    <source>
        <dbReference type="ARBA" id="ARBA00022516"/>
    </source>
</evidence>
<sequence>MSSSKAQPYLSKLQLHGNVWLAADMHLGPNSPKTAQAFYEFLHKARREASALILCGDIFNAWVGADLAIEPPSWLAQAIHHFRQFSQDTPLFFMRGNRDFLLDARFAHYVGAQLLSDQIILKTDIHRLILTHGDELCTDDLRYQRFRQRVRNKHLQHWFLKLPLRWRLAIAGGLRQRSHQQQQQLDWSISDINEQSAIELLEQHGQWLLIHGHTHRPSFHRLHRNEDSDLTRIVLPDWEFDHSTPTRAGWIVLEQSGTVEMHRLHHPTLRLTLKPPH</sequence>
<comment type="caution">
    <text evidence="12">The sequence shown here is derived from an EMBL/GenBank/DDBJ whole genome shotgun (WGS) entry which is preliminary data.</text>
</comment>
<reference evidence="12" key="1">
    <citation type="journal article" date="2021" name="PeerJ">
        <title>Extensive microbial diversity within the chicken gut microbiome revealed by metagenomics and culture.</title>
        <authorList>
            <person name="Gilroy R."/>
            <person name="Ravi A."/>
            <person name="Getino M."/>
            <person name="Pursley I."/>
            <person name="Horton D.L."/>
            <person name="Alikhan N.F."/>
            <person name="Baker D."/>
            <person name="Gharbi K."/>
            <person name="Hall N."/>
            <person name="Watson M."/>
            <person name="Adriaenssens E.M."/>
            <person name="Foster-Nyarko E."/>
            <person name="Jarju S."/>
            <person name="Secka A."/>
            <person name="Antonio M."/>
            <person name="Oren A."/>
            <person name="Chaudhuri R.R."/>
            <person name="La Ragione R."/>
            <person name="Hildebrand F."/>
            <person name="Pallen M.J."/>
        </authorList>
    </citation>
    <scope>NUCLEOTIDE SEQUENCE</scope>
    <source>
        <strain evidence="12">CHK175-13533</strain>
    </source>
</reference>
<evidence type="ECO:0000256" key="3">
    <source>
        <dbReference type="ARBA" id="ARBA00022519"/>
    </source>
</evidence>
<dbReference type="InterPro" id="IPR043461">
    <property type="entry name" value="LpxH-like"/>
</dbReference>
<feature type="binding site" evidence="10">
    <location>
        <position position="57"/>
    </location>
    <ligand>
        <name>Mn(2+)</name>
        <dbReference type="ChEBI" id="CHEBI:29035"/>
        <label>2</label>
    </ligand>
</feature>
<evidence type="ECO:0000256" key="10">
    <source>
        <dbReference type="HAMAP-Rule" id="MF_00575"/>
    </source>
</evidence>
<evidence type="ECO:0000256" key="7">
    <source>
        <dbReference type="ARBA" id="ARBA00023098"/>
    </source>
</evidence>
<keyword evidence="7 10" id="KW-0443">Lipid metabolism</keyword>